<evidence type="ECO:0000313" key="2">
    <source>
        <dbReference type="Proteomes" id="UP001444661"/>
    </source>
</evidence>
<accession>A0ABR1SE02</accession>
<reference evidence="1 2" key="1">
    <citation type="submission" date="2023-01" db="EMBL/GenBank/DDBJ databases">
        <title>Analysis of 21 Apiospora genomes using comparative genomics revels a genus with tremendous synthesis potential of carbohydrate active enzymes and secondary metabolites.</title>
        <authorList>
            <person name="Sorensen T."/>
        </authorList>
    </citation>
    <scope>NUCLEOTIDE SEQUENCE [LARGE SCALE GENOMIC DNA]</scope>
    <source>
        <strain evidence="1 2">CBS 33761</strain>
    </source>
</reference>
<gene>
    <name evidence="1" type="ORF">PG993_011309</name>
</gene>
<proteinExistence type="predicted"/>
<name>A0ABR1SE02_9PEZI</name>
<keyword evidence="2" id="KW-1185">Reference proteome</keyword>
<sequence>MLPGRFPERVSANVPGWKEYACLRRVRLRASGSCQMMNGAANKREESSSGGCGGGSWLACRAANERGRKGWSVATRRSTNAWAEKDAIRLAQSGQLGNLPALPPPAPHRTMFLSAGIRSAVLTRAPPPCVALQEAWTIHSTQPGLVLSLAPHSLPPTLPLQHLHVASSLTLHEISQWSMHCLAWPAADTSIHRVTIYMYTRKMHHTWPVLRASVARGNLKTSDYKFKVRGSDTMLARYLDLSLEANRALASSKH</sequence>
<organism evidence="1 2">
    <name type="scientific">Apiospora rasikravindrae</name>
    <dbReference type="NCBI Taxonomy" id="990691"/>
    <lineage>
        <taxon>Eukaryota</taxon>
        <taxon>Fungi</taxon>
        <taxon>Dikarya</taxon>
        <taxon>Ascomycota</taxon>
        <taxon>Pezizomycotina</taxon>
        <taxon>Sordariomycetes</taxon>
        <taxon>Xylariomycetidae</taxon>
        <taxon>Amphisphaeriales</taxon>
        <taxon>Apiosporaceae</taxon>
        <taxon>Apiospora</taxon>
    </lineage>
</organism>
<protein>
    <submittedName>
        <fullName evidence="1">Uncharacterized protein</fullName>
    </submittedName>
</protein>
<evidence type="ECO:0000313" key="1">
    <source>
        <dbReference type="EMBL" id="KAK8030018.1"/>
    </source>
</evidence>
<dbReference type="EMBL" id="JAQQWK010000010">
    <property type="protein sequence ID" value="KAK8030018.1"/>
    <property type="molecule type" value="Genomic_DNA"/>
</dbReference>
<dbReference type="Proteomes" id="UP001444661">
    <property type="component" value="Unassembled WGS sequence"/>
</dbReference>
<comment type="caution">
    <text evidence="1">The sequence shown here is derived from an EMBL/GenBank/DDBJ whole genome shotgun (WGS) entry which is preliminary data.</text>
</comment>